<dbReference type="Proteomes" id="UP000694864">
    <property type="component" value="Chromosome 10"/>
</dbReference>
<name>A0ABM0U276_CAMSA</name>
<dbReference type="Gene3D" id="3.80.10.10">
    <property type="entry name" value="Ribonuclease Inhibitor"/>
    <property type="match status" value="4"/>
</dbReference>
<sequence>MASSCSRRYDVFPSFSGEDVRKSFLSHLLKELNRKSINTFIDHGIERSRPIAPELLSAIRGSRISIVVFSKKYAASTWCLNELVEIHHCSKELDQMVIPIFYNVDPSEVRKQSGEFGKVFEETCKGKSDDEKQRWIRALADVANMAGEDSRNWCDEANMIETIANDVSNKLITPPSSDFGDFVGVEAHLESLNLLLCLESEEARMVGIVGPSGIGKTTIARALFTQLSTQFHHCAFVAYKRTNRNDYCMKLCWEERFLSEILCQKDIKILHLGAVEQRLKNKKVLIILDDVDDLEMLKTLVGQTGWFGLGSRIIVITQDKRLLKAHSIDLIYEVEFPSKDLALQMFCRSAFGENSPPSDFMKLAGEVAVLAGNLPLGLTVLGSSLRGKDKEEWMEMLPRLQNGLDGKIEKTLRISYDELDGKDQDLFLYIACLFNGHKVNYIKNLLGDSVNTGIKMLADKSLIRITPPNKTVQMHNLLQKLGKEIVRSESIHNPGKRRFLVDAKDIIDVFTENTGTENVLGIYFNTSGINEPLVISEHSFKGMRNLQFIKIYKEWSGETSEGILDLPRGLVYFPRKLRLLHWDEYPLKCIPSNFRTEFLVKLTMENSKLEKLWEGIQPLRNLKKLRLDGSRKLKDIPNLSKAINLEKLNLWGCASLVTLPSSSIRNLIKLRKVTMEGCIKLETLPNDVILGSFDYLNLSGCLRLRSFPGISRNISGLILDGTAIEEEDSVSIENISGITNLDWSGCPMRCMPSNFHLEYLVELTMRDSKLERLWEGVQSLRNLVYMDLSGSENLKEVPDLSEAINLERLELNDCKSLVFFRSSIGNLNKLKVLRMSGCTRLESLPTDVNLVSLDYLNLSGSKRLRSFPRISRNISRLFLDGTAIEEDQDCFFIGEICGLTELFWSDCPMKYMPSTFHPEYLVELTMPGSKLVELWEGVQSLRNLRKMDLSRSENLKEIPNLSKATNLEYLDLTACKSLVILPSSIRNLNRLKKLSMKGCTRLEVLPNDVNLESLNHLDLSGCSQLRSFPQISTSISLLYLDYTSIEEVPSWIENFYGLTTLMMRGCQRLKNVSPNVFKLGSLTVVNFSDCGGVTALGSASMVATVQLNPRIIYLCGERFYSPYSILTVCAKNCESLQIVSHSFLNPMSGLELHNCFSLDQDTRELIVQSAFNYVILPGREVPTYFTHQAGGSSLDISLPQSSLSQQNLGFKACIMLEPPTDPNDRSGNIGVGWYFRGKSSVHHFYVDVDSCKVDHLVMFQFGFLVGDINDPPSELDYNRVEFEFFHHYNACSCIRCGANRCTQTCPLSLERIKGCGVRLFNVSPSPGGAARISETEYNQQSGEKCNIVETGRSKKRKLITSGTSEECLNLPDQIVADDTGLTAPNLELSLWQGEASARVSSRRKIMSSAVSSSNFHDDGASLSLSLSPSYPYMEEEVLCIDPMITECYEPKP</sequence>
<dbReference type="PRINTS" id="PR00364">
    <property type="entry name" value="DISEASERSIST"/>
</dbReference>
<reference evidence="9" key="2">
    <citation type="submission" date="2025-08" db="UniProtKB">
        <authorList>
            <consortium name="RefSeq"/>
        </authorList>
    </citation>
    <scope>IDENTIFICATION</scope>
    <source>
        <tissue evidence="9">Leaf</tissue>
    </source>
</reference>
<keyword evidence="3" id="KW-0677">Repeat</keyword>
<evidence type="ECO:0000313" key="9">
    <source>
        <dbReference type="RefSeq" id="XP_010434749.1"/>
    </source>
</evidence>
<dbReference type="InterPro" id="IPR000157">
    <property type="entry name" value="TIR_dom"/>
</dbReference>
<dbReference type="SUPFAM" id="SSF52540">
    <property type="entry name" value="P-loop containing nucleoside triphosphate hydrolases"/>
    <property type="match status" value="1"/>
</dbReference>
<dbReference type="InterPro" id="IPR045344">
    <property type="entry name" value="C-JID"/>
</dbReference>
<dbReference type="InterPro" id="IPR002182">
    <property type="entry name" value="NB-ARC"/>
</dbReference>
<dbReference type="InterPro" id="IPR058192">
    <property type="entry name" value="WHD_ROQ1-like"/>
</dbReference>
<accession>A0ABM0U276</accession>
<dbReference type="InterPro" id="IPR042197">
    <property type="entry name" value="Apaf_helical"/>
</dbReference>
<dbReference type="InterPro" id="IPR003593">
    <property type="entry name" value="AAA+_ATPase"/>
</dbReference>
<dbReference type="EC" id="3.2.2.6" evidence="1"/>
<proteinExistence type="predicted"/>
<dbReference type="Pfam" id="PF20160">
    <property type="entry name" value="C-JID"/>
    <property type="match status" value="1"/>
</dbReference>
<keyword evidence="5" id="KW-0520">NAD</keyword>
<comment type="catalytic activity">
    <reaction evidence="6">
        <text>NAD(+) + H2O = ADP-D-ribose + nicotinamide + H(+)</text>
        <dbReference type="Rhea" id="RHEA:16301"/>
        <dbReference type="ChEBI" id="CHEBI:15377"/>
        <dbReference type="ChEBI" id="CHEBI:15378"/>
        <dbReference type="ChEBI" id="CHEBI:17154"/>
        <dbReference type="ChEBI" id="CHEBI:57540"/>
        <dbReference type="ChEBI" id="CHEBI:57967"/>
        <dbReference type="EC" id="3.2.2.6"/>
    </reaction>
    <physiologicalReaction direction="left-to-right" evidence="6">
        <dbReference type="Rhea" id="RHEA:16302"/>
    </physiologicalReaction>
</comment>
<protein>
    <recommendedName>
        <fullName evidence="1">ADP-ribosyl cyclase/cyclic ADP-ribose hydrolase</fullName>
        <ecNumber evidence="1">3.2.2.6</ecNumber>
    </recommendedName>
</protein>
<dbReference type="InterPro" id="IPR044974">
    <property type="entry name" value="Disease_R_plants"/>
</dbReference>
<dbReference type="Pfam" id="PF01582">
    <property type="entry name" value="TIR"/>
    <property type="match status" value="1"/>
</dbReference>
<dbReference type="Pfam" id="PF23282">
    <property type="entry name" value="WHD_ROQ1"/>
    <property type="match status" value="1"/>
</dbReference>
<evidence type="ECO:0000259" key="7">
    <source>
        <dbReference type="PROSITE" id="PS50104"/>
    </source>
</evidence>
<dbReference type="InterPro" id="IPR011713">
    <property type="entry name" value="Leu-rich_rpt_3"/>
</dbReference>
<dbReference type="PANTHER" id="PTHR11017">
    <property type="entry name" value="LEUCINE-RICH REPEAT-CONTAINING PROTEIN"/>
    <property type="match status" value="1"/>
</dbReference>
<dbReference type="Pfam" id="PF00931">
    <property type="entry name" value="NB-ARC"/>
    <property type="match status" value="1"/>
</dbReference>
<dbReference type="RefSeq" id="XP_010434749.1">
    <property type="nucleotide sequence ID" value="XM_010436447.2"/>
</dbReference>
<evidence type="ECO:0000256" key="2">
    <source>
        <dbReference type="ARBA" id="ARBA00022614"/>
    </source>
</evidence>
<keyword evidence="8" id="KW-1185">Reference proteome</keyword>
<dbReference type="Gene3D" id="3.40.50.300">
    <property type="entry name" value="P-loop containing nucleotide triphosphate hydrolases"/>
    <property type="match status" value="1"/>
</dbReference>
<dbReference type="SUPFAM" id="SSF52200">
    <property type="entry name" value="Toll/Interleukin receptor TIR domain"/>
    <property type="match status" value="1"/>
</dbReference>
<evidence type="ECO:0000256" key="1">
    <source>
        <dbReference type="ARBA" id="ARBA00011982"/>
    </source>
</evidence>
<evidence type="ECO:0000256" key="3">
    <source>
        <dbReference type="ARBA" id="ARBA00022737"/>
    </source>
</evidence>
<evidence type="ECO:0000256" key="6">
    <source>
        <dbReference type="ARBA" id="ARBA00047304"/>
    </source>
</evidence>
<evidence type="ECO:0000256" key="4">
    <source>
        <dbReference type="ARBA" id="ARBA00022801"/>
    </source>
</evidence>
<dbReference type="InterPro" id="IPR027417">
    <property type="entry name" value="P-loop_NTPase"/>
</dbReference>
<dbReference type="SMART" id="SM00255">
    <property type="entry name" value="TIR"/>
    <property type="match status" value="1"/>
</dbReference>
<keyword evidence="4" id="KW-0378">Hydrolase</keyword>
<dbReference type="Gene3D" id="1.10.8.430">
    <property type="entry name" value="Helical domain of apoptotic protease-activating factors"/>
    <property type="match status" value="1"/>
</dbReference>
<dbReference type="InterPro" id="IPR035897">
    <property type="entry name" value="Toll_tir_struct_dom_sf"/>
</dbReference>
<dbReference type="PANTHER" id="PTHR11017:SF274">
    <property type="entry name" value="ADP-RIBOSYL CYCLASE_CYCLIC ADP-RIBOSE HYDROLASE-RELATED"/>
    <property type="match status" value="1"/>
</dbReference>
<reference evidence="8" key="1">
    <citation type="journal article" date="2014" name="Nat. Commun.">
        <title>The emerging biofuel crop Camelina sativa retains a highly undifferentiated hexaploid genome structure.</title>
        <authorList>
            <person name="Kagale S."/>
            <person name="Koh C."/>
            <person name="Nixon J."/>
            <person name="Bollina V."/>
            <person name="Clarke W.E."/>
            <person name="Tuteja R."/>
            <person name="Spillane C."/>
            <person name="Robinson S.J."/>
            <person name="Links M.G."/>
            <person name="Clarke C."/>
            <person name="Higgins E.E."/>
            <person name="Huebert T."/>
            <person name="Sharpe A.G."/>
            <person name="Parkin I.A."/>
        </authorList>
    </citation>
    <scope>NUCLEOTIDE SEQUENCE [LARGE SCALE GENOMIC DNA]</scope>
    <source>
        <strain evidence="8">cv. DH55</strain>
    </source>
</reference>
<evidence type="ECO:0000313" key="8">
    <source>
        <dbReference type="Proteomes" id="UP000694864"/>
    </source>
</evidence>
<dbReference type="SUPFAM" id="SSF52058">
    <property type="entry name" value="L domain-like"/>
    <property type="match status" value="2"/>
</dbReference>
<organism evidence="8 9">
    <name type="scientific">Camelina sativa</name>
    <name type="common">False flax</name>
    <name type="synonym">Myagrum sativum</name>
    <dbReference type="NCBI Taxonomy" id="90675"/>
    <lineage>
        <taxon>Eukaryota</taxon>
        <taxon>Viridiplantae</taxon>
        <taxon>Streptophyta</taxon>
        <taxon>Embryophyta</taxon>
        <taxon>Tracheophyta</taxon>
        <taxon>Spermatophyta</taxon>
        <taxon>Magnoliopsida</taxon>
        <taxon>eudicotyledons</taxon>
        <taxon>Gunneridae</taxon>
        <taxon>Pentapetalae</taxon>
        <taxon>rosids</taxon>
        <taxon>malvids</taxon>
        <taxon>Brassicales</taxon>
        <taxon>Brassicaceae</taxon>
        <taxon>Camelineae</taxon>
        <taxon>Camelina</taxon>
    </lineage>
</organism>
<dbReference type="Pfam" id="PF07725">
    <property type="entry name" value="LRR_3"/>
    <property type="match status" value="3"/>
</dbReference>
<dbReference type="Gene3D" id="3.40.50.10140">
    <property type="entry name" value="Toll/interleukin-1 receptor homology (TIR) domain"/>
    <property type="match status" value="1"/>
</dbReference>
<dbReference type="PROSITE" id="PS50104">
    <property type="entry name" value="TIR"/>
    <property type="match status" value="1"/>
</dbReference>
<dbReference type="GeneID" id="104718662"/>
<gene>
    <name evidence="9" type="primary">LOC104718662</name>
</gene>
<dbReference type="SMART" id="SM00382">
    <property type="entry name" value="AAA"/>
    <property type="match status" value="1"/>
</dbReference>
<dbReference type="InterPro" id="IPR032675">
    <property type="entry name" value="LRR_dom_sf"/>
</dbReference>
<feature type="domain" description="TIR" evidence="7">
    <location>
        <begin position="7"/>
        <end position="171"/>
    </location>
</feature>
<evidence type="ECO:0000256" key="5">
    <source>
        <dbReference type="ARBA" id="ARBA00023027"/>
    </source>
</evidence>
<keyword evidence="2" id="KW-0433">Leucine-rich repeat</keyword>